<evidence type="ECO:0000313" key="1">
    <source>
        <dbReference type="EMBL" id="CAI9086520.1"/>
    </source>
</evidence>
<protein>
    <submittedName>
        <fullName evidence="1">Uncharacterized protein</fullName>
    </submittedName>
</protein>
<dbReference type="EMBL" id="OX458932">
    <property type="protein sequence ID" value="CAI9086520.1"/>
    <property type="molecule type" value="Genomic_DNA"/>
</dbReference>
<name>A0ABM9IFP8_9BACT</name>
<gene>
    <name evidence="1" type="ORF">MFUM_2209</name>
</gene>
<evidence type="ECO:0000313" key="2">
    <source>
        <dbReference type="Proteomes" id="UP001161497"/>
    </source>
</evidence>
<dbReference type="RefSeq" id="WP_009058275.1">
    <property type="nucleotide sequence ID" value="NZ_JAHXRZ010000001.1"/>
</dbReference>
<reference evidence="1" key="1">
    <citation type="submission" date="2023-03" db="EMBL/GenBank/DDBJ databases">
        <authorList>
            <person name="Cremers G."/>
            <person name="Picone N."/>
        </authorList>
    </citation>
    <scope>NUCLEOTIDE SEQUENCE</scope>
    <source>
        <strain evidence="1">Sample_alias</strain>
    </source>
</reference>
<proteinExistence type="predicted"/>
<organism evidence="1 2">
    <name type="scientific">Candidatus Methylacidiphilum fumarolicum</name>
    <dbReference type="NCBI Taxonomy" id="591154"/>
    <lineage>
        <taxon>Bacteria</taxon>
        <taxon>Pseudomonadati</taxon>
        <taxon>Verrucomicrobiota</taxon>
        <taxon>Methylacidiphilae</taxon>
        <taxon>Methylacidiphilales</taxon>
        <taxon>Methylacidiphilaceae</taxon>
        <taxon>Methylacidiphilum (ex Ratnadevi et al. 2023)</taxon>
    </lineage>
</organism>
<accession>A0ABM9IFP8</accession>
<dbReference type="Proteomes" id="UP001161497">
    <property type="component" value="Chromosome"/>
</dbReference>
<keyword evidence="2" id="KW-1185">Reference proteome</keyword>
<sequence>MNIYLIRTACDSSQGEATGELTVLKAVLRVQSTTTSRPPAIHPGGLPLFSDWVVDTSNFYYTLIPTTPQSHISGHH</sequence>